<keyword evidence="2" id="KW-0805">Transcription regulation</keyword>
<evidence type="ECO:0000313" key="8">
    <source>
        <dbReference type="EMBL" id="KMS97935.1"/>
    </source>
</evidence>
<evidence type="ECO:0000256" key="1">
    <source>
        <dbReference type="ARBA" id="ARBA00004123"/>
    </source>
</evidence>
<dbReference type="eggNOG" id="ENOG502QT0X">
    <property type="taxonomic scope" value="Eukaryota"/>
</dbReference>
<dbReference type="KEGG" id="bvg:104907772"/>
<proteinExistence type="predicted"/>
<evidence type="ECO:0000256" key="3">
    <source>
        <dbReference type="ARBA" id="ARBA00023125"/>
    </source>
</evidence>
<evidence type="ECO:0000259" key="7">
    <source>
        <dbReference type="PROSITE" id="PS50863"/>
    </source>
</evidence>
<feature type="region of interest" description="Disordered" evidence="6">
    <location>
        <begin position="160"/>
        <end position="215"/>
    </location>
</feature>
<dbReference type="Pfam" id="PF02362">
    <property type="entry name" value="B3"/>
    <property type="match status" value="2"/>
</dbReference>
<dbReference type="PROSITE" id="PS50863">
    <property type="entry name" value="B3"/>
    <property type="match status" value="2"/>
</dbReference>
<feature type="compositionally biased region" description="Acidic residues" evidence="6">
    <location>
        <begin position="163"/>
        <end position="172"/>
    </location>
</feature>
<keyword evidence="9" id="KW-1185">Reference proteome</keyword>
<dbReference type="PANTHER" id="PTHR31391">
    <property type="entry name" value="B3 DOMAIN-CONTAINING PROTEIN OS11G0197600-RELATED"/>
    <property type="match status" value="1"/>
</dbReference>
<dbReference type="GO" id="GO:0005634">
    <property type="term" value="C:nucleus"/>
    <property type="evidence" value="ECO:0007669"/>
    <property type="project" value="UniProtKB-SubCell"/>
</dbReference>
<evidence type="ECO:0000256" key="4">
    <source>
        <dbReference type="ARBA" id="ARBA00023163"/>
    </source>
</evidence>
<feature type="domain" description="TF-B3" evidence="7">
    <location>
        <begin position="24"/>
        <end position="117"/>
    </location>
</feature>
<evidence type="ECO:0000256" key="6">
    <source>
        <dbReference type="SAM" id="MobiDB-lite"/>
    </source>
</evidence>
<dbReference type="OMA" id="CEFLIFR"/>
<accession>A0A0J8E489</accession>
<dbReference type="Proteomes" id="UP000035740">
    <property type="component" value="Unassembled WGS sequence"/>
</dbReference>
<sequence>MAEDGNDGDCTRFQEMTYWTNFKSFRFFVFLPADFLSQIMIPKIFSEKLKDILPQMAVLKSPGGATWDVQLVRNNETLYFREGWKEFAEAHNFKENDLLIFKYERDSCFNVWVFDSRSLCEKAGSYFVWKSASRKNEAGENSQLKRKKHTGDSVDAAVHNENPELEGSDSELDPAGASMKKSRRKTMCGLRTSDAEASTPYTDKSPPSAAEKERPVPIADRELTKESFKVVMKNNNVSNYYRLSIPAPWSREYLAPKNQDVELRTDDKKWTARFNLEPRCGGGVLVSGWSKFVKDNSLKEFDVCVFQLVSQKDEPAIFDVLISRATPQVANQPSSKPFSV</sequence>
<dbReference type="Gene3D" id="2.40.330.10">
    <property type="entry name" value="DNA-binding pseudobarrel domain"/>
    <property type="match status" value="2"/>
</dbReference>
<keyword evidence="5" id="KW-0539">Nucleus</keyword>
<dbReference type="Gramene" id="KMS97935">
    <property type="protein sequence ID" value="KMS97935"/>
    <property type="gene ID" value="BVRB_4g097270"/>
</dbReference>
<dbReference type="AlphaFoldDB" id="A0A0J8E489"/>
<dbReference type="GO" id="GO:0003677">
    <property type="term" value="F:DNA binding"/>
    <property type="evidence" value="ECO:0007669"/>
    <property type="project" value="UniProtKB-KW"/>
</dbReference>
<dbReference type="OrthoDB" id="590488at2759"/>
<protein>
    <recommendedName>
        <fullName evidence="7">TF-B3 domain-containing protein</fullName>
    </recommendedName>
</protein>
<dbReference type="EMBL" id="KQ090285">
    <property type="protein sequence ID" value="KMS97935.1"/>
    <property type="molecule type" value="Genomic_DNA"/>
</dbReference>
<dbReference type="InterPro" id="IPR003340">
    <property type="entry name" value="B3_DNA-bd"/>
</dbReference>
<gene>
    <name evidence="8" type="ORF">BVRB_4g097270</name>
</gene>
<dbReference type="PANTHER" id="PTHR31391:SF168">
    <property type="entry name" value="B3 DOMAIN-CONTAINING PROTEIN REM16-LIKE"/>
    <property type="match status" value="1"/>
</dbReference>
<reference evidence="8 9" key="1">
    <citation type="journal article" date="2014" name="Nature">
        <title>The genome of the recently domesticated crop plant sugar beet (Beta vulgaris).</title>
        <authorList>
            <person name="Dohm J.C."/>
            <person name="Minoche A.E."/>
            <person name="Holtgrawe D."/>
            <person name="Capella-Gutierrez S."/>
            <person name="Zakrzewski F."/>
            <person name="Tafer H."/>
            <person name="Rupp O."/>
            <person name="Sorensen T.R."/>
            <person name="Stracke R."/>
            <person name="Reinhardt R."/>
            <person name="Goesmann A."/>
            <person name="Kraft T."/>
            <person name="Schulz B."/>
            <person name="Stadler P.F."/>
            <person name="Schmidt T."/>
            <person name="Gabaldon T."/>
            <person name="Lehrach H."/>
            <person name="Weisshaar B."/>
            <person name="Himmelbauer H."/>
        </authorList>
    </citation>
    <scope>NUCLEOTIDE SEQUENCE [LARGE SCALE GENOMIC DNA]</scope>
    <source>
        <tissue evidence="8">Taproot</tissue>
    </source>
</reference>
<name>A0A0J8E489_BETVV</name>
<evidence type="ECO:0000256" key="5">
    <source>
        <dbReference type="ARBA" id="ARBA00023242"/>
    </source>
</evidence>
<evidence type="ECO:0000256" key="2">
    <source>
        <dbReference type="ARBA" id="ARBA00023015"/>
    </source>
</evidence>
<dbReference type="SMR" id="A0A0J8E489"/>
<dbReference type="InterPro" id="IPR044837">
    <property type="entry name" value="REM16-like"/>
</dbReference>
<feature type="domain" description="TF-B3" evidence="7">
    <location>
        <begin position="228"/>
        <end position="326"/>
    </location>
</feature>
<dbReference type="InterPro" id="IPR015300">
    <property type="entry name" value="DNA-bd_pseudobarrel_sf"/>
</dbReference>
<dbReference type="SMART" id="SM01019">
    <property type="entry name" value="B3"/>
    <property type="match status" value="2"/>
</dbReference>
<evidence type="ECO:0000313" key="9">
    <source>
        <dbReference type="Proteomes" id="UP000035740"/>
    </source>
</evidence>
<comment type="subcellular location">
    <subcellularLocation>
        <location evidence="1">Nucleus</location>
    </subcellularLocation>
</comment>
<organism evidence="8 9">
    <name type="scientific">Beta vulgaris subsp. vulgaris</name>
    <name type="common">Beet</name>
    <dbReference type="NCBI Taxonomy" id="3555"/>
    <lineage>
        <taxon>Eukaryota</taxon>
        <taxon>Viridiplantae</taxon>
        <taxon>Streptophyta</taxon>
        <taxon>Embryophyta</taxon>
        <taxon>Tracheophyta</taxon>
        <taxon>Spermatophyta</taxon>
        <taxon>Magnoliopsida</taxon>
        <taxon>eudicotyledons</taxon>
        <taxon>Gunneridae</taxon>
        <taxon>Pentapetalae</taxon>
        <taxon>Caryophyllales</taxon>
        <taxon>Chenopodiaceae</taxon>
        <taxon>Betoideae</taxon>
        <taxon>Beta</taxon>
    </lineage>
</organism>
<dbReference type="CDD" id="cd10017">
    <property type="entry name" value="B3_DNA"/>
    <property type="match status" value="2"/>
</dbReference>
<dbReference type="SUPFAM" id="SSF101936">
    <property type="entry name" value="DNA-binding pseudobarrel domain"/>
    <property type="match status" value="2"/>
</dbReference>
<keyword evidence="4" id="KW-0804">Transcription</keyword>
<keyword evidence="3" id="KW-0238">DNA-binding</keyword>